<accession>A0A2P6TJD8</accession>
<evidence type="ECO:0000313" key="9">
    <source>
        <dbReference type="EMBL" id="PRW39343.1"/>
    </source>
</evidence>
<feature type="domain" description="Ion transport" evidence="8">
    <location>
        <begin position="230"/>
        <end position="408"/>
    </location>
</feature>
<proteinExistence type="predicted"/>
<keyword evidence="3" id="KW-0677">Repeat</keyword>
<feature type="region of interest" description="Disordered" evidence="6">
    <location>
        <begin position="502"/>
        <end position="533"/>
    </location>
</feature>
<name>A0A2P6TJD8_CHLSO</name>
<evidence type="ECO:0000313" key="10">
    <source>
        <dbReference type="Proteomes" id="UP000239899"/>
    </source>
</evidence>
<feature type="transmembrane region" description="Helical" evidence="7">
    <location>
        <begin position="269"/>
        <end position="287"/>
    </location>
</feature>
<organism evidence="9 10">
    <name type="scientific">Chlorella sorokiniana</name>
    <name type="common">Freshwater green alga</name>
    <dbReference type="NCBI Taxonomy" id="3076"/>
    <lineage>
        <taxon>Eukaryota</taxon>
        <taxon>Viridiplantae</taxon>
        <taxon>Chlorophyta</taxon>
        <taxon>core chlorophytes</taxon>
        <taxon>Trebouxiophyceae</taxon>
        <taxon>Chlorellales</taxon>
        <taxon>Chlorellaceae</taxon>
        <taxon>Chlorella clade</taxon>
        <taxon>Chlorella</taxon>
    </lineage>
</organism>
<keyword evidence="4 7" id="KW-1133">Transmembrane helix</keyword>
<gene>
    <name evidence="9" type="ORF">C2E21_6870</name>
</gene>
<comment type="caution">
    <text evidence="9">The sequence shown here is derived from an EMBL/GenBank/DDBJ whole genome shotgun (WGS) entry which is preliminary data.</text>
</comment>
<feature type="transmembrane region" description="Helical" evidence="7">
    <location>
        <begin position="168"/>
        <end position="189"/>
    </location>
</feature>
<evidence type="ECO:0000256" key="6">
    <source>
        <dbReference type="SAM" id="MobiDB-lite"/>
    </source>
</evidence>
<dbReference type="InterPro" id="IPR024862">
    <property type="entry name" value="TRPV"/>
</dbReference>
<evidence type="ECO:0000256" key="7">
    <source>
        <dbReference type="SAM" id="Phobius"/>
    </source>
</evidence>
<keyword evidence="5 7" id="KW-0472">Membrane</keyword>
<dbReference type="GO" id="GO:0098703">
    <property type="term" value="P:calcium ion import across plasma membrane"/>
    <property type="evidence" value="ECO:0007669"/>
    <property type="project" value="TreeGrafter"/>
</dbReference>
<evidence type="ECO:0000256" key="2">
    <source>
        <dbReference type="ARBA" id="ARBA00022692"/>
    </source>
</evidence>
<evidence type="ECO:0000256" key="4">
    <source>
        <dbReference type="ARBA" id="ARBA00022989"/>
    </source>
</evidence>
<reference evidence="9 10" key="1">
    <citation type="journal article" date="2018" name="Plant J.">
        <title>Genome sequences of Chlorella sorokiniana UTEX 1602 and Micractinium conductrix SAG 241.80: implications to maltose excretion by a green alga.</title>
        <authorList>
            <person name="Arriola M.B."/>
            <person name="Velmurugan N."/>
            <person name="Zhang Y."/>
            <person name="Plunkett M.H."/>
            <person name="Hondzo H."/>
            <person name="Barney B.M."/>
        </authorList>
    </citation>
    <scope>NUCLEOTIDE SEQUENCE [LARGE SCALE GENOMIC DNA]</scope>
    <source>
        <strain evidence="10">UTEX 1602</strain>
    </source>
</reference>
<dbReference type="EMBL" id="LHPG02000014">
    <property type="protein sequence ID" value="PRW39343.1"/>
    <property type="molecule type" value="Genomic_DNA"/>
</dbReference>
<dbReference type="STRING" id="3076.A0A2P6TJD8"/>
<dbReference type="OrthoDB" id="547808at2759"/>
<dbReference type="PANTHER" id="PTHR10582">
    <property type="entry name" value="TRANSIENT RECEPTOR POTENTIAL ION CHANNEL PROTEIN"/>
    <property type="match status" value="1"/>
</dbReference>
<comment type="subcellular location">
    <subcellularLocation>
        <location evidence="1">Membrane</location>
        <topology evidence="1">Multi-pass membrane protein</topology>
    </subcellularLocation>
</comment>
<feature type="transmembrane region" description="Helical" evidence="7">
    <location>
        <begin position="308"/>
        <end position="334"/>
    </location>
</feature>
<keyword evidence="2 7" id="KW-0812">Transmembrane</keyword>
<dbReference type="GO" id="GO:0005216">
    <property type="term" value="F:monoatomic ion channel activity"/>
    <property type="evidence" value="ECO:0007669"/>
    <property type="project" value="InterPro"/>
</dbReference>
<evidence type="ECO:0000259" key="8">
    <source>
        <dbReference type="Pfam" id="PF00520"/>
    </source>
</evidence>
<dbReference type="AlphaFoldDB" id="A0A2P6TJD8"/>
<dbReference type="Gene3D" id="1.10.287.70">
    <property type="match status" value="1"/>
</dbReference>
<dbReference type="InterPro" id="IPR005821">
    <property type="entry name" value="Ion_trans_dom"/>
</dbReference>
<feature type="transmembrane region" description="Helical" evidence="7">
    <location>
        <begin position="241"/>
        <end position="263"/>
    </location>
</feature>
<dbReference type="GO" id="GO:0005886">
    <property type="term" value="C:plasma membrane"/>
    <property type="evidence" value="ECO:0007669"/>
    <property type="project" value="TreeGrafter"/>
</dbReference>
<keyword evidence="10" id="KW-1185">Reference proteome</keyword>
<feature type="transmembrane region" description="Helical" evidence="7">
    <location>
        <begin position="373"/>
        <end position="395"/>
    </location>
</feature>
<sequence length="533" mass="58752">MSEEALLQEVQAPWEFASQLEQGGDAAVCTVRELLAAKKEEVLRTLQRQGVSKLGEFRVPADLAFPAFGGEPILTLGSRRRHVDYESFWGRRLHALHRGPRPTGWSNTVVLEAFVVNVRGAADPDKDGLVQPLLKQWQAGAVGHQAFGIPAVQAVVEFKWRKWARRMLLGELACFCLWAVSFFTFTVLFQDEDERASLAQLLATGRGQATVAAEVVALLAMVPFLLLEWGTLAAYGWSGWFSLWNALDLSTYILQVAIAWMHLTRQVHTGYLSIACALQCILLLFRLQFFSRVFAATRFAFLEAVKEAVSAISIYLFFMLLIMMGFAVAFHVLFRKDQKHEEFATITNAFLTMYANQNGLLDLGLMRSSHNPVSAVLLAVGYAFVMGMVIVNMLIGLMSNALDKTNQDLATKSVLHKAEIIDELEATIPRFIEDRFKGWGWYPEWIHILRIDPDRLDKPSDDLASMWSSPSDEGSSAVEAKLQAMQAQLDRLEALLLHATGGSPPAASAAAAADSASSRGGAAGASSQLAAEK</sequence>
<dbReference type="PANTHER" id="PTHR10582:SF2">
    <property type="entry name" value="INACTIVE"/>
    <property type="match status" value="1"/>
</dbReference>
<dbReference type="Pfam" id="PF00520">
    <property type="entry name" value="Ion_trans"/>
    <property type="match status" value="1"/>
</dbReference>
<keyword evidence="9" id="KW-0675">Receptor</keyword>
<dbReference type="Proteomes" id="UP000239899">
    <property type="component" value="Unassembled WGS sequence"/>
</dbReference>
<protein>
    <submittedName>
        <fullName evidence="9">Transient receptor potential channel</fullName>
    </submittedName>
</protein>
<feature type="transmembrane region" description="Helical" evidence="7">
    <location>
        <begin position="209"/>
        <end position="229"/>
    </location>
</feature>
<evidence type="ECO:0000256" key="1">
    <source>
        <dbReference type="ARBA" id="ARBA00004141"/>
    </source>
</evidence>
<evidence type="ECO:0000256" key="3">
    <source>
        <dbReference type="ARBA" id="ARBA00022737"/>
    </source>
</evidence>
<evidence type="ECO:0000256" key="5">
    <source>
        <dbReference type="ARBA" id="ARBA00023136"/>
    </source>
</evidence>